<protein>
    <submittedName>
        <fullName evidence="1">Uncharacterized protein</fullName>
    </submittedName>
</protein>
<organism evidence="1 2">
    <name type="scientific">Rhamnella rubrinervis</name>
    <dbReference type="NCBI Taxonomy" id="2594499"/>
    <lineage>
        <taxon>Eukaryota</taxon>
        <taxon>Viridiplantae</taxon>
        <taxon>Streptophyta</taxon>
        <taxon>Embryophyta</taxon>
        <taxon>Tracheophyta</taxon>
        <taxon>Spermatophyta</taxon>
        <taxon>Magnoliopsida</taxon>
        <taxon>eudicotyledons</taxon>
        <taxon>Gunneridae</taxon>
        <taxon>Pentapetalae</taxon>
        <taxon>rosids</taxon>
        <taxon>fabids</taxon>
        <taxon>Rosales</taxon>
        <taxon>Rhamnaceae</taxon>
        <taxon>rhamnoid group</taxon>
        <taxon>Rhamneae</taxon>
        <taxon>Rhamnella</taxon>
    </lineage>
</organism>
<keyword evidence="2" id="KW-1185">Reference proteome</keyword>
<evidence type="ECO:0000313" key="1">
    <source>
        <dbReference type="EMBL" id="KAF3438223.1"/>
    </source>
</evidence>
<proteinExistence type="predicted"/>
<dbReference type="Proteomes" id="UP000796880">
    <property type="component" value="Unassembled WGS sequence"/>
</dbReference>
<comment type="caution">
    <text evidence="1">The sequence shown here is derived from an EMBL/GenBank/DDBJ whole genome shotgun (WGS) entry which is preliminary data.</text>
</comment>
<sequence>MSALPIIVKRIHQVLDCSPADREREGFRPSVRRADVAKLPSYLDYGEAYSKSRIRARSDMRPRPFATCVGSSTERVWLVESAEDA</sequence>
<gene>
    <name evidence="1" type="ORF">FNV43_RR20984</name>
</gene>
<dbReference type="AlphaFoldDB" id="A0A8K0GV22"/>
<reference evidence="1" key="1">
    <citation type="submission" date="2020-03" db="EMBL/GenBank/DDBJ databases">
        <title>A high-quality chromosome-level genome assembly of a woody plant with both climbing and erect habits, Rhamnella rubrinervis.</title>
        <authorList>
            <person name="Lu Z."/>
            <person name="Yang Y."/>
            <person name="Zhu X."/>
            <person name="Sun Y."/>
        </authorList>
    </citation>
    <scope>NUCLEOTIDE SEQUENCE</scope>
    <source>
        <strain evidence="1">BYM</strain>
        <tissue evidence="1">Leaf</tissue>
    </source>
</reference>
<accession>A0A8K0GV22</accession>
<evidence type="ECO:0000313" key="2">
    <source>
        <dbReference type="Proteomes" id="UP000796880"/>
    </source>
</evidence>
<name>A0A8K0GV22_9ROSA</name>
<dbReference type="EMBL" id="VOIH02000009">
    <property type="protein sequence ID" value="KAF3438223.1"/>
    <property type="molecule type" value="Genomic_DNA"/>
</dbReference>